<dbReference type="EMBL" id="KN837482">
    <property type="protein sequence ID" value="KIJ24515.1"/>
    <property type="molecule type" value="Genomic_DNA"/>
</dbReference>
<protein>
    <submittedName>
        <fullName evidence="2">Uncharacterized protein</fullName>
    </submittedName>
</protein>
<keyword evidence="3" id="KW-1185">Reference proteome</keyword>
<gene>
    <name evidence="2" type="ORF">M422DRAFT_274685</name>
</gene>
<name>A0A0C9UH58_SPHS4</name>
<accession>A0A0C9UH58</accession>
<evidence type="ECO:0000256" key="1">
    <source>
        <dbReference type="SAM" id="MobiDB-lite"/>
    </source>
</evidence>
<evidence type="ECO:0000313" key="2">
    <source>
        <dbReference type="EMBL" id="KIJ24515.1"/>
    </source>
</evidence>
<sequence length="328" mass="35281">MGTDAHLIENIQFAKRLSPVQLATNEDYQAICLIAEQATARLEDKRAIKRREADGVKDEAPEQEMKQAAADAKVKAADGDTTDGGDKTNAKRAKLDNITRKVEVHKTVKEKDKQVNHPKAYVKVEEMGQIPEASLTTPAAPSPQGRTGLPAQPQQVAGPSMAGPSCDALIPTPLIATTPIAQPAPQPAAEMGGLNLAGLNLAGVNLSQVIASAVASQLRNVFAAQNSDCLQFTREYIFPYNIIQQGGGVIQPQQMLPTQSQQQMMMLLATQMLLSTQAGLHNGTEVAQFEHGHGHDRSNLLGQYSLNVLDTFNDFLNTQNAQGSNWGQ</sequence>
<proteinExistence type="predicted"/>
<dbReference type="AlphaFoldDB" id="A0A0C9UH58"/>
<organism evidence="2 3">
    <name type="scientific">Sphaerobolus stellatus (strain SS14)</name>
    <dbReference type="NCBI Taxonomy" id="990650"/>
    <lineage>
        <taxon>Eukaryota</taxon>
        <taxon>Fungi</taxon>
        <taxon>Dikarya</taxon>
        <taxon>Basidiomycota</taxon>
        <taxon>Agaricomycotina</taxon>
        <taxon>Agaricomycetes</taxon>
        <taxon>Phallomycetidae</taxon>
        <taxon>Geastrales</taxon>
        <taxon>Sphaerobolaceae</taxon>
        <taxon>Sphaerobolus</taxon>
    </lineage>
</organism>
<reference evidence="2 3" key="1">
    <citation type="submission" date="2014-06" db="EMBL/GenBank/DDBJ databases">
        <title>Evolutionary Origins and Diversification of the Mycorrhizal Mutualists.</title>
        <authorList>
            <consortium name="DOE Joint Genome Institute"/>
            <consortium name="Mycorrhizal Genomics Consortium"/>
            <person name="Kohler A."/>
            <person name="Kuo A."/>
            <person name="Nagy L.G."/>
            <person name="Floudas D."/>
            <person name="Copeland A."/>
            <person name="Barry K.W."/>
            <person name="Cichocki N."/>
            <person name="Veneault-Fourrey C."/>
            <person name="LaButti K."/>
            <person name="Lindquist E.A."/>
            <person name="Lipzen A."/>
            <person name="Lundell T."/>
            <person name="Morin E."/>
            <person name="Murat C."/>
            <person name="Riley R."/>
            <person name="Ohm R."/>
            <person name="Sun H."/>
            <person name="Tunlid A."/>
            <person name="Henrissat B."/>
            <person name="Grigoriev I.V."/>
            <person name="Hibbett D.S."/>
            <person name="Martin F."/>
        </authorList>
    </citation>
    <scope>NUCLEOTIDE SEQUENCE [LARGE SCALE GENOMIC DNA]</scope>
    <source>
        <strain evidence="2 3">SS14</strain>
    </source>
</reference>
<evidence type="ECO:0000313" key="3">
    <source>
        <dbReference type="Proteomes" id="UP000054279"/>
    </source>
</evidence>
<dbReference type="HOGENOM" id="CLU_847778_0_0_1"/>
<dbReference type="Proteomes" id="UP000054279">
    <property type="component" value="Unassembled WGS sequence"/>
</dbReference>
<feature type="region of interest" description="Disordered" evidence="1">
    <location>
        <begin position="134"/>
        <end position="162"/>
    </location>
</feature>